<feature type="transmembrane region" description="Helical" evidence="1">
    <location>
        <begin position="93"/>
        <end position="114"/>
    </location>
</feature>
<sequence>MPPASSSVAVQQQQPHLLHLISAAVPFRGIDVDVAAVEPLPNLRGNRNSTGVLYCPQGVSADSVLFLIMAPMALHKLKVKNDLWEWQTRLGHILEFGILCLLVQVVLVAIWFPVNQVIQILMDFLCTKLPFEYIEAFKKNGATVCILAIELIVLLKYFSLQDVHGIYGSEDELVTESTLLVLAKRQKTLERRAMRMQRQY</sequence>
<evidence type="ECO:0000313" key="2">
    <source>
        <dbReference type="Proteomes" id="UP001652661"/>
    </source>
</evidence>
<dbReference type="GeneID" id="108079991"/>
<evidence type="ECO:0000256" key="1">
    <source>
        <dbReference type="SAM" id="Phobius"/>
    </source>
</evidence>
<dbReference type="OrthoDB" id="7845691at2759"/>
<organism evidence="2 3">
    <name type="scientific">Drosophila kikkawai</name>
    <name type="common">Fruit fly</name>
    <dbReference type="NCBI Taxonomy" id="30033"/>
    <lineage>
        <taxon>Eukaryota</taxon>
        <taxon>Metazoa</taxon>
        <taxon>Ecdysozoa</taxon>
        <taxon>Arthropoda</taxon>
        <taxon>Hexapoda</taxon>
        <taxon>Insecta</taxon>
        <taxon>Pterygota</taxon>
        <taxon>Neoptera</taxon>
        <taxon>Endopterygota</taxon>
        <taxon>Diptera</taxon>
        <taxon>Brachycera</taxon>
        <taxon>Muscomorpha</taxon>
        <taxon>Ephydroidea</taxon>
        <taxon>Drosophilidae</taxon>
        <taxon>Drosophila</taxon>
        <taxon>Sophophora</taxon>
    </lineage>
</organism>
<dbReference type="Proteomes" id="UP001652661">
    <property type="component" value="Chromosome X"/>
</dbReference>
<keyword evidence="1" id="KW-1133">Transmembrane helix</keyword>
<keyword evidence="1" id="KW-0472">Membrane</keyword>
<protein>
    <submittedName>
        <fullName evidence="3">Uncharacterized protein</fullName>
    </submittedName>
</protein>
<proteinExistence type="predicted"/>
<dbReference type="RefSeq" id="XP_017030047.1">
    <property type="nucleotide sequence ID" value="XM_017174558.1"/>
</dbReference>
<evidence type="ECO:0000313" key="3">
    <source>
        <dbReference type="RefSeq" id="XP_017030047.1"/>
    </source>
</evidence>
<gene>
    <name evidence="3" type="primary">LOC108079991</name>
</gene>
<dbReference type="AlphaFoldDB" id="A0A6P4IM51"/>
<keyword evidence="2" id="KW-1185">Reference proteome</keyword>
<accession>A0A6P4IM51</accession>
<keyword evidence="1" id="KW-0812">Transmembrane</keyword>
<feature type="transmembrane region" description="Helical" evidence="1">
    <location>
        <begin position="51"/>
        <end position="72"/>
    </location>
</feature>
<name>A0A6P4IM51_DROKI</name>
<reference evidence="3" key="1">
    <citation type="submission" date="2025-08" db="UniProtKB">
        <authorList>
            <consortium name="RefSeq"/>
        </authorList>
    </citation>
    <scope>IDENTIFICATION</scope>
    <source>
        <strain evidence="3">14028-0561.14</strain>
        <tissue evidence="3">Whole fly</tissue>
    </source>
</reference>